<keyword evidence="4" id="KW-0067">ATP-binding</keyword>
<dbReference type="Gene3D" id="3.40.50.12780">
    <property type="entry name" value="N-terminal domain of ligase-like"/>
    <property type="match status" value="1"/>
</dbReference>
<evidence type="ECO:0000256" key="3">
    <source>
        <dbReference type="ARBA" id="ARBA00022741"/>
    </source>
</evidence>
<comment type="caution">
    <text evidence="8">The sequence shown here is derived from an EMBL/GenBank/DDBJ whole genome shotgun (WGS) entry which is preliminary data.</text>
</comment>
<evidence type="ECO:0000256" key="2">
    <source>
        <dbReference type="ARBA" id="ARBA00022598"/>
    </source>
</evidence>
<evidence type="ECO:0000256" key="4">
    <source>
        <dbReference type="ARBA" id="ARBA00022840"/>
    </source>
</evidence>
<evidence type="ECO:0000313" key="8">
    <source>
        <dbReference type="EMBL" id="KAJ4393075.1"/>
    </source>
</evidence>
<dbReference type="PROSITE" id="PS00455">
    <property type="entry name" value="AMP_BINDING"/>
    <property type="match status" value="1"/>
</dbReference>
<dbReference type="GO" id="GO:0005886">
    <property type="term" value="C:plasma membrane"/>
    <property type="evidence" value="ECO:0007669"/>
    <property type="project" value="TreeGrafter"/>
</dbReference>
<keyword evidence="9" id="KW-1185">Reference proteome</keyword>
<dbReference type="InterPro" id="IPR042099">
    <property type="entry name" value="ANL_N_sf"/>
</dbReference>
<evidence type="ECO:0000256" key="6">
    <source>
        <dbReference type="SAM" id="MobiDB-lite"/>
    </source>
</evidence>
<evidence type="ECO:0000313" key="9">
    <source>
        <dbReference type="Proteomes" id="UP001140453"/>
    </source>
</evidence>
<dbReference type="Pfam" id="PF00501">
    <property type="entry name" value="AMP-binding"/>
    <property type="match status" value="1"/>
</dbReference>
<feature type="region of interest" description="Disordered" evidence="6">
    <location>
        <begin position="27"/>
        <end position="50"/>
    </location>
</feature>
<dbReference type="SUPFAM" id="SSF56801">
    <property type="entry name" value="Acetyl-CoA synthetase-like"/>
    <property type="match status" value="1"/>
</dbReference>
<dbReference type="PANTHER" id="PTHR43272:SF83">
    <property type="entry name" value="ACYL-COA SYNTHETASE LONG-CHAIN, ISOFORM J"/>
    <property type="match status" value="1"/>
</dbReference>
<dbReference type="Proteomes" id="UP001140453">
    <property type="component" value="Unassembled WGS sequence"/>
</dbReference>
<dbReference type="GO" id="GO:0005811">
    <property type="term" value="C:lipid droplet"/>
    <property type="evidence" value="ECO:0007669"/>
    <property type="project" value="TreeGrafter"/>
</dbReference>
<dbReference type="GO" id="GO:0004467">
    <property type="term" value="F:long-chain fatty acid-CoA ligase activity"/>
    <property type="evidence" value="ECO:0007669"/>
    <property type="project" value="UniProtKB-EC"/>
</dbReference>
<dbReference type="EMBL" id="JAPEVB010000002">
    <property type="protein sequence ID" value="KAJ4393075.1"/>
    <property type="molecule type" value="Genomic_DNA"/>
</dbReference>
<feature type="domain" description="AMP-dependent synthetase/ligase" evidence="7">
    <location>
        <begin position="113"/>
        <end position="525"/>
    </location>
</feature>
<keyword evidence="3" id="KW-0547">Nucleotide-binding</keyword>
<keyword evidence="2 8" id="KW-0436">Ligase</keyword>
<dbReference type="GO" id="GO:0035336">
    <property type="term" value="P:long-chain fatty-acyl-CoA metabolic process"/>
    <property type="evidence" value="ECO:0007669"/>
    <property type="project" value="TreeGrafter"/>
</dbReference>
<dbReference type="GO" id="GO:0005783">
    <property type="term" value="C:endoplasmic reticulum"/>
    <property type="evidence" value="ECO:0007669"/>
    <property type="project" value="TreeGrafter"/>
</dbReference>
<proteinExistence type="inferred from homology"/>
<evidence type="ECO:0000259" key="7">
    <source>
        <dbReference type="Pfam" id="PF00501"/>
    </source>
</evidence>
<dbReference type="InterPro" id="IPR000873">
    <property type="entry name" value="AMP-dep_synth/lig_dom"/>
</dbReference>
<dbReference type="InterPro" id="IPR020845">
    <property type="entry name" value="AMP-binding_CS"/>
</dbReference>
<comment type="catalytic activity">
    <reaction evidence="5">
        <text>a long-chain fatty acid + ATP + CoA = a long-chain fatty acyl-CoA + AMP + diphosphate</text>
        <dbReference type="Rhea" id="RHEA:15421"/>
        <dbReference type="ChEBI" id="CHEBI:30616"/>
        <dbReference type="ChEBI" id="CHEBI:33019"/>
        <dbReference type="ChEBI" id="CHEBI:57287"/>
        <dbReference type="ChEBI" id="CHEBI:57560"/>
        <dbReference type="ChEBI" id="CHEBI:83139"/>
        <dbReference type="ChEBI" id="CHEBI:456215"/>
        <dbReference type="EC" id="6.2.1.3"/>
    </reaction>
</comment>
<organism evidence="8 9">
    <name type="scientific">Gnomoniopsis smithogilvyi</name>
    <dbReference type="NCBI Taxonomy" id="1191159"/>
    <lineage>
        <taxon>Eukaryota</taxon>
        <taxon>Fungi</taxon>
        <taxon>Dikarya</taxon>
        <taxon>Ascomycota</taxon>
        <taxon>Pezizomycotina</taxon>
        <taxon>Sordariomycetes</taxon>
        <taxon>Sordariomycetidae</taxon>
        <taxon>Diaporthales</taxon>
        <taxon>Gnomoniaceae</taxon>
        <taxon>Gnomoniopsis</taxon>
    </lineage>
</organism>
<reference evidence="8" key="1">
    <citation type="submission" date="2022-10" db="EMBL/GenBank/DDBJ databases">
        <title>Tapping the CABI collections for fungal endophytes: first genome assemblies for Collariella, Neodidymelliopsis, Ascochyta clinopodiicola, Didymella pomorum, Didymosphaeria variabile, Neocosmospora piperis and Neocucurbitaria cava.</title>
        <authorList>
            <person name="Hill R."/>
        </authorList>
    </citation>
    <scope>NUCLEOTIDE SEQUENCE</scope>
    <source>
        <strain evidence="8">IMI 355082</strain>
    </source>
</reference>
<evidence type="ECO:0000256" key="1">
    <source>
        <dbReference type="ARBA" id="ARBA00006432"/>
    </source>
</evidence>
<dbReference type="OrthoDB" id="1700726at2759"/>
<dbReference type="PANTHER" id="PTHR43272">
    <property type="entry name" value="LONG-CHAIN-FATTY-ACID--COA LIGASE"/>
    <property type="match status" value="1"/>
</dbReference>
<protein>
    <submittedName>
        <fullName evidence="8">Long-chain fatty acid-CoA ligase</fullName>
        <ecNumber evidence="8">6.2.1.3</ecNumber>
    </submittedName>
</protein>
<dbReference type="GO" id="GO:0005524">
    <property type="term" value="F:ATP binding"/>
    <property type="evidence" value="ECO:0007669"/>
    <property type="project" value="UniProtKB-KW"/>
</dbReference>
<accession>A0A9W8YUI0</accession>
<name>A0A9W8YUI0_9PEZI</name>
<evidence type="ECO:0000256" key="5">
    <source>
        <dbReference type="ARBA" id="ARBA00036813"/>
    </source>
</evidence>
<sequence length="701" mass="75821">MSTPESWRHGIGPLYTIKTPPFTIDAPGAPEIEGETKPRRHPKAKDGLITRPHPDVDTVFSLVKRSAEVYAAERCVGSRKLITIHEEIKKVPKIVEGKTQMVDKKWQYFELSDFSFMTYAEYETHLLNLASGLRKLGLERGDKVHMFASTSANWLAISHACSSQAFTIVTAYDTLGASGVEHTLVQSKPTAMFTDPHLLKTASGALKKADSIKVVIYNDKAIGPPTPQSDIDAFKSSHPNLTILSVSELASLGEAHPYQPSPPSPQDIYCIMYTSGSTGPPKGVSVTHEGFVSGVAGLVKVLEDSVSTNEVVLAYLPLAHIFEMVVENLVLFFGATMGYGSTRTLSDTNVRNCVGDMRALAPTVLVGVPQIWETIKKGVIGRVNGSSPLVRALFWGAVQAKSLMVAYNLPGQTVFDSLVFSQVRKLTGGNLRFIINGASGISKETAHFLSMILAPMVAGYGMTETCGNGAVMSPQEFNLSGSCGTISPAVEIKLVSIAELNYYANSTPPQGEILIRGMPVLKEYYLNPEETEKAITPDGWFKTGDIGEFDHVGHLKIIDRVKNLVKLQGGEYIALEKLESVYRSSPAVQNIMVHGDGEHSRPIAVVYVNEAAVKEMASAAGVDPNEPGLLKDKTVVGTVLKDLLAQAKGAGLSGLETVAGVVLTDDEWTPQNGLVTATQKVNRRACREKYQNDIEAVYKSI</sequence>
<comment type="similarity">
    <text evidence="1">Belongs to the ATP-dependent AMP-binding enzyme family.</text>
</comment>
<dbReference type="AlphaFoldDB" id="A0A9W8YUI0"/>
<dbReference type="EC" id="6.2.1.3" evidence="8"/>
<gene>
    <name evidence="8" type="primary">FAA4_1</name>
    <name evidence="8" type="ORF">N0V93_002282</name>
</gene>